<evidence type="ECO:0000259" key="1">
    <source>
        <dbReference type="Pfam" id="PF03235"/>
    </source>
</evidence>
<name>A0ABZ3EQW9_9GAMM</name>
<evidence type="ECO:0000313" key="4">
    <source>
        <dbReference type="Proteomes" id="UP001438077"/>
    </source>
</evidence>
<organism evidence="3 4">
    <name type="scientific">Proteus faecis</name>
    <dbReference type="NCBI Taxonomy" id="2050967"/>
    <lineage>
        <taxon>Bacteria</taxon>
        <taxon>Pseudomonadati</taxon>
        <taxon>Pseudomonadota</taxon>
        <taxon>Gammaproteobacteria</taxon>
        <taxon>Enterobacterales</taxon>
        <taxon>Morganellaceae</taxon>
        <taxon>Proteus</taxon>
    </lineage>
</organism>
<dbReference type="Pfam" id="PF07510">
    <property type="entry name" value="GmrSD_C"/>
    <property type="match status" value="1"/>
</dbReference>
<dbReference type="Proteomes" id="UP001438077">
    <property type="component" value="Chromosome"/>
</dbReference>
<keyword evidence="3" id="KW-0378">Hydrolase</keyword>
<dbReference type="EMBL" id="CP095785">
    <property type="protein sequence ID" value="XAG32967.1"/>
    <property type="molecule type" value="Genomic_DNA"/>
</dbReference>
<sequence length="679" mass="80586">MSQPISLSVKDLLQHAHYMIPMYQRNYSWEKGEVSQLINDILDYLQHKNANYYHIGTLVVFKHEQHNKKEIYEVIDGQQRLTTLSLLMIWIQKELKNKDFYFSPNIEFECRESSQNTINSLFNLNKNSDDLKSENIYPINNAIVNGYKIINDSLIKILNERNVSLEKFTDYLINKVQILRVEVPAQTDLNHYFEVMNNRGEQLEKHEILKAKLLSILDRIKNEKDKKYSKLALDLVWNACANMNSYIQSGFDSTQRQHIFGENWDNLLPSDINSFIQSLENASTDNKNNEKINTNDNTSKKFNLNELIQLPFIKENKQNSPNSEGSERFHSVISFPNFLIHVLNIVTKDEKIALDDKRLLDFFDQFLLKPSEINSSDENIINNVRNFIWSLLKCKYLFDQWIIKREYIENKDSWSLKTYRKSNSKTHYYANTHGKEDHDDMTQRSLIMILSALHVSTPTQAYKYWLNGALNWLYNAHKVQGELYLTYLEKMTNRFVFDLWLVPNTLSYQKIIYSSESEIEKNIDKNRKYFSNLCENLPNKEIEHLENRLSYGKIAHNLIFNYLDYLLWKKYYNSDDAIKKFEFTFRSSVEHYYPQTPMNGYEKWETNKLNSFGNLCLISHSKNSRLSNLMFEAKQSYYHNNDIDSIKQHLMMKEKVWNYDSLDSHYNEMKSTLISSLDI</sequence>
<evidence type="ECO:0000313" key="3">
    <source>
        <dbReference type="EMBL" id="XAG32967.1"/>
    </source>
</evidence>
<dbReference type="PANTHER" id="PTHR35149:SF1">
    <property type="entry name" value="DUF5655 DOMAIN-CONTAINING PROTEIN"/>
    <property type="match status" value="1"/>
</dbReference>
<protein>
    <submittedName>
        <fullName evidence="3">DUF262 domain-containing HNH endonuclease family protein</fullName>
    </submittedName>
</protein>
<feature type="domain" description="GmrSD restriction endonucleases N-terminal" evidence="1">
    <location>
        <begin position="9"/>
        <end position="214"/>
    </location>
</feature>
<keyword evidence="3" id="KW-0540">Nuclease</keyword>
<keyword evidence="4" id="KW-1185">Reference proteome</keyword>
<dbReference type="RefSeq" id="WP_342639899.1">
    <property type="nucleotide sequence ID" value="NZ_CP095785.1"/>
</dbReference>
<dbReference type="PANTHER" id="PTHR35149">
    <property type="entry name" value="SLL5132 PROTEIN"/>
    <property type="match status" value="1"/>
</dbReference>
<evidence type="ECO:0000259" key="2">
    <source>
        <dbReference type="Pfam" id="PF07510"/>
    </source>
</evidence>
<gene>
    <name evidence="3" type="ORF">MYW70_07120</name>
</gene>
<proteinExistence type="predicted"/>
<dbReference type="InterPro" id="IPR004919">
    <property type="entry name" value="GmrSD_N"/>
</dbReference>
<reference evidence="3 4" key="1">
    <citation type="submission" date="2022-03" db="EMBL/GenBank/DDBJ databases">
        <title>Sea Food Isolates.</title>
        <authorList>
            <person name="Li C."/>
        </authorList>
    </citation>
    <scope>NUCLEOTIDE SEQUENCE [LARGE SCALE GENOMIC DNA]</scope>
    <source>
        <strain evidence="3 4">19MO01SH08</strain>
    </source>
</reference>
<dbReference type="InterPro" id="IPR011089">
    <property type="entry name" value="GmrSD_C"/>
</dbReference>
<keyword evidence="3" id="KW-0255">Endonuclease</keyword>
<feature type="domain" description="GmrSD restriction endonucleases C-terminal" evidence="2">
    <location>
        <begin position="562"/>
        <end position="669"/>
    </location>
</feature>
<accession>A0ABZ3EQW9</accession>
<dbReference type="GO" id="GO:0004519">
    <property type="term" value="F:endonuclease activity"/>
    <property type="evidence" value="ECO:0007669"/>
    <property type="project" value="UniProtKB-KW"/>
</dbReference>
<dbReference type="Pfam" id="PF03235">
    <property type="entry name" value="GmrSD_N"/>
    <property type="match status" value="1"/>
</dbReference>